<evidence type="ECO:0000313" key="3">
    <source>
        <dbReference type="Proteomes" id="UP001238088"/>
    </source>
</evidence>
<evidence type="ECO:0008006" key="4">
    <source>
        <dbReference type="Google" id="ProtNLM"/>
    </source>
</evidence>
<gene>
    <name evidence="2" type="ORF">J2S17_001788</name>
</gene>
<sequence length="125" mass="15246">MTMTRIPENDRDLIEQAIYLPMIVIILERDLQIIEKAPFKINRPYLTLVENTLKKVQRDLKEVRDKMRKGNMKVHQISHDDTFTMFSFLYKGYEEQHNYFNPRLRNKCEELLDFYLNKKDFRTIT</sequence>
<organism evidence="2 3">
    <name type="scientific">Cytobacillus purgationiresistens</name>
    <dbReference type="NCBI Taxonomy" id="863449"/>
    <lineage>
        <taxon>Bacteria</taxon>
        <taxon>Bacillati</taxon>
        <taxon>Bacillota</taxon>
        <taxon>Bacilli</taxon>
        <taxon>Bacillales</taxon>
        <taxon>Bacillaceae</taxon>
        <taxon>Cytobacillus</taxon>
    </lineage>
</organism>
<accession>A0ABU0AGS1</accession>
<dbReference type="EMBL" id="JAUSUB010000006">
    <property type="protein sequence ID" value="MDQ0269916.1"/>
    <property type="molecule type" value="Genomic_DNA"/>
</dbReference>
<dbReference type="Proteomes" id="UP001238088">
    <property type="component" value="Unassembled WGS sequence"/>
</dbReference>
<evidence type="ECO:0000256" key="1">
    <source>
        <dbReference type="SAM" id="Coils"/>
    </source>
</evidence>
<comment type="caution">
    <text evidence="2">The sequence shown here is derived from an EMBL/GenBank/DDBJ whole genome shotgun (WGS) entry which is preliminary data.</text>
</comment>
<dbReference type="InterPro" id="IPR058600">
    <property type="entry name" value="YhjD-like"/>
</dbReference>
<reference evidence="2 3" key="1">
    <citation type="submission" date="2023-07" db="EMBL/GenBank/DDBJ databases">
        <title>Genomic Encyclopedia of Type Strains, Phase IV (KMG-IV): sequencing the most valuable type-strain genomes for metagenomic binning, comparative biology and taxonomic classification.</title>
        <authorList>
            <person name="Goeker M."/>
        </authorList>
    </citation>
    <scope>NUCLEOTIDE SEQUENCE [LARGE SCALE GENOMIC DNA]</scope>
    <source>
        <strain evidence="2 3">DSM 23494</strain>
    </source>
</reference>
<dbReference type="Pfam" id="PF26325">
    <property type="entry name" value="YhjD"/>
    <property type="match status" value="1"/>
</dbReference>
<name>A0ABU0AGS1_9BACI</name>
<protein>
    <recommendedName>
        <fullName evidence="4">YhjD</fullName>
    </recommendedName>
</protein>
<evidence type="ECO:0000313" key="2">
    <source>
        <dbReference type="EMBL" id="MDQ0269916.1"/>
    </source>
</evidence>
<proteinExistence type="predicted"/>
<feature type="coiled-coil region" evidence="1">
    <location>
        <begin position="46"/>
        <end position="73"/>
    </location>
</feature>
<keyword evidence="3" id="KW-1185">Reference proteome</keyword>
<keyword evidence="1" id="KW-0175">Coiled coil</keyword>